<evidence type="ECO:0000256" key="1">
    <source>
        <dbReference type="SAM" id="MobiDB-lite"/>
    </source>
</evidence>
<accession>A0A7M7KMH9</accession>
<dbReference type="GeneID" id="111253659"/>
<keyword evidence="2" id="KW-1133">Transmembrane helix</keyword>
<evidence type="ECO:0000313" key="4">
    <source>
        <dbReference type="Proteomes" id="UP000594260"/>
    </source>
</evidence>
<dbReference type="Proteomes" id="UP000594260">
    <property type="component" value="Unplaced"/>
</dbReference>
<dbReference type="InParanoid" id="A0A7M7KMH9"/>
<dbReference type="EnsemblMetazoa" id="XM_022813377">
    <property type="protein sequence ID" value="XP_022669112"/>
    <property type="gene ID" value="LOC111253659"/>
</dbReference>
<keyword evidence="2" id="KW-0812">Transmembrane</keyword>
<dbReference type="AlphaFoldDB" id="A0A7M7KMH9"/>
<dbReference type="KEGG" id="vde:111253659"/>
<dbReference type="RefSeq" id="XP_022669110.1">
    <property type="nucleotide sequence ID" value="XM_022813375.1"/>
</dbReference>
<dbReference type="EnsemblMetazoa" id="XM_022813375">
    <property type="protein sequence ID" value="XP_022669110"/>
    <property type="gene ID" value="LOC111253659"/>
</dbReference>
<dbReference type="OrthoDB" id="10440996at2759"/>
<organism evidence="3 4">
    <name type="scientific">Varroa destructor</name>
    <name type="common">Honeybee mite</name>
    <dbReference type="NCBI Taxonomy" id="109461"/>
    <lineage>
        <taxon>Eukaryota</taxon>
        <taxon>Metazoa</taxon>
        <taxon>Ecdysozoa</taxon>
        <taxon>Arthropoda</taxon>
        <taxon>Chelicerata</taxon>
        <taxon>Arachnida</taxon>
        <taxon>Acari</taxon>
        <taxon>Parasitiformes</taxon>
        <taxon>Mesostigmata</taxon>
        <taxon>Gamasina</taxon>
        <taxon>Dermanyssoidea</taxon>
        <taxon>Varroidae</taxon>
        <taxon>Varroa</taxon>
    </lineage>
</organism>
<feature type="region of interest" description="Disordered" evidence="1">
    <location>
        <begin position="158"/>
        <end position="185"/>
    </location>
</feature>
<evidence type="ECO:0000313" key="3">
    <source>
        <dbReference type="EnsemblMetazoa" id="XP_022669112"/>
    </source>
</evidence>
<protein>
    <submittedName>
        <fullName evidence="3">Uncharacterized protein</fullName>
    </submittedName>
</protein>
<evidence type="ECO:0000256" key="2">
    <source>
        <dbReference type="SAM" id="Phobius"/>
    </source>
</evidence>
<name>A0A7M7KMH9_VARDE</name>
<dbReference type="EnsemblMetazoa" id="XM_022813376">
    <property type="protein sequence ID" value="XP_022669111"/>
    <property type="gene ID" value="LOC111253659"/>
</dbReference>
<feature type="transmembrane region" description="Helical" evidence="2">
    <location>
        <begin position="87"/>
        <end position="114"/>
    </location>
</feature>
<dbReference type="RefSeq" id="XP_022669112.1">
    <property type="nucleotide sequence ID" value="XM_022813377.1"/>
</dbReference>
<feature type="region of interest" description="Disordered" evidence="1">
    <location>
        <begin position="217"/>
        <end position="237"/>
    </location>
</feature>
<keyword evidence="2" id="KW-0472">Membrane</keyword>
<keyword evidence="4" id="KW-1185">Reference proteome</keyword>
<reference evidence="3" key="1">
    <citation type="submission" date="2021-01" db="UniProtKB">
        <authorList>
            <consortium name="EnsemblMetazoa"/>
        </authorList>
    </citation>
    <scope>IDENTIFICATION</scope>
</reference>
<sequence>MSLCSRKDKVCLMVIIGRGRCTRNEITTLRTYVMHRCFLFSGEAEHQEADFSEQECVFVRKFRRLSVFYTWLMTPNNHMEETPACRALASCLVVAGFATGTALVILFFYLGFAYDIDEGTMLGMFALGSWLYGLVTVWRKTGCFRPIEDSGPVEVATEAPLSQPAAASVGTRTARQDPPSYKEVTKNPPSYLEALRMMKMAGAPLLELNAITLKSLHTPNPTAEEPEHNPSNGCRPS</sequence>
<dbReference type="RefSeq" id="XP_022669111.1">
    <property type="nucleotide sequence ID" value="XM_022813376.1"/>
</dbReference>
<proteinExistence type="predicted"/>
<feature type="transmembrane region" description="Helical" evidence="2">
    <location>
        <begin position="120"/>
        <end position="138"/>
    </location>
</feature>